<dbReference type="AlphaFoldDB" id="A0A0W8FQX9"/>
<name>A0A0W8FQX9_9ZZZZ</name>
<feature type="transmembrane region" description="Helical" evidence="1">
    <location>
        <begin position="239"/>
        <end position="260"/>
    </location>
</feature>
<sequence>MVQVDVVWAYAFGAGFAACSARQLEKQETPFNNKWYTFTLLFLSVWFAPSGLYLLWQFVQWETMQVATTFTDLPAWLVCGFAVTNITQGILGYWVSYKFIKKKNYYAAHANWMWAWILFWFILVCGWDCTGYQRFLYDASVHNGVLWTPGTHMGIEFFWKSNVWWTLIGMALCFAPMLIYAVANFIPKGIKEDKTISADQAPNVLQLLAWSFGAQWVVCLGLAIVAALMVMGLRDVTGSILLSYLIGVPLFIVLAQLLLFRRGMPMYFIAKQLFLKEPDEFLSMKEIKITNDAIGRLKFYR</sequence>
<comment type="caution">
    <text evidence="2">The sequence shown here is derived from an EMBL/GenBank/DDBJ whole genome shotgun (WGS) entry which is preliminary data.</text>
</comment>
<feature type="transmembrane region" description="Helical" evidence="1">
    <location>
        <begin position="106"/>
        <end position="127"/>
    </location>
</feature>
<keyword evidence="1" id="KW-0472">Membrane</keyword>
<evidence type="ECO:0000313" key="2">
    <source>
        <dbReference type="EMBL" id="KUG23303.1"/>
    </source>
</evidence>
<keyword evidence="1" id="KW-1133">Transmembrane helix</keyword>
<feature type="transmembrane region" description="Helical" evidence="1">
    <location>
        <begin position="36"/>
        <end position="55"/>
    </location>
</feature>
<feature type="transmembrane region" description="Helical" evidence="1">
    <location>
        <begin position="163"/>
        <end position="186"/>
    </location>
</feature>
<gene>
    <name evidence="2" type="ORF">ASZ90_006964</name>
</gene>
<dbReference type="EMBL" id="LNQE01000914">
    <property type="protein sequence ID" value="KUG23303.1"/>
    <property type="molecule type" value="Genomic_DNA"/>
</dbReference>
<protein>
    <submittedName>
        <fullName evidence="2">Uncharacterized protein</fullName>
    </submittedName>
</protein>
<organism evidence="2">
    <name type="scientific">hydrocarbon metagenome</name>
    <dbReference type="NCBI Taxonomy" id="938273"/>
    <lineage>
        <taxon>unclassified sequences</taxon>
        <taxon>metagenomes</taxon>
        <taxon>ecological metagenomes</taxon>
    </lineage>
</organism>
<accession>A0A0W8FQX9</accession>
<feature type="transmembrane region" description="Helical" evidence="1">
    <location>
        <begin position="75"/>
        <end position="94"/>
    </location>
</feature>
<keyword evidence="1" id="KW-0812">Transmembrane</keyword>
<proteinExistence type="predicted"/>
<reference evidence="2" key="1">
    <citation type="journal article" date="2015" name="Proc. Natl. Acad. Sci. U.S.A.">
        <title>Networks of energetic and metabolic interactions define dynamics in microbial communities.</title>
        <authorList>
            <person name="Embree M."/>
            <person name="Liu J.K."/>
            <person name="Al-Bassam M.M."/>
            <person name="Zengler K."/>
        </authorList>
    </citation>
    <scope>NUCLEOTIDE SEQUENCE</scope>
</reference>
<evidence type="ECO:0000256" key="1">
    <source>
        <dbReference type="SAM" id="Phobius"/>
    </source>
</evidence>
<feature type="transmembrane region" description="Helical" evidence="1">
    <location>
        <begin position="207"/>
        <end position="233"/>
    </location>
</feature>